<keyword evidence="2" id="KW-0813">Transport</keyword>
<name>A0AAV2A1P9_9ARAC</name>
<evidence type="ECO:0000256" key="2">
    <source>
        <dbReference type="ARBA" id="ARBA00022448"/>
    </source>
</evidence>
<dbReference type="SUPFAM" id="SSF103473">
    <property type="entry name" value="MFS general substrate transporter"/>
    <property type="match status" value="1"/>
</dbReference>
<dbReference type="InterPro" id="IPR020846">
    <property type="entry name" value="MFS_dom"/>
</dbReference>
<dbReference type="AlphaFoldDB" id="A0AAV2A1P9"/>
<dbReference type="InterPro" id="IPR011701">
    <property type="entry name" value="MFS"/>
</dbReference>
<dbReference type="InterPro" id="IPR050930">
    <property type="entry name" value="MFS_Vesicular_Transporter"/>
</dbReference>
<feature type="transmembrane region" description="Helical" evidence="6">
    <location>
        <begin position="16"/>
        <end position="39"/>
    </location>
</feature>
<comment type="subcellular location">
    <subcellularLocation>
        <location evidence="1">Membrane</location>
        <topology evidence="1">Multi-pass membrane protein</topology>
    </subcellularLocation>
</comment>
<feature type="non-terminal residue" evidence="8">
    <location>
        <position position="158"/>
    </location>
</feature>
<dbReference type="GO" id="GO:0043195">
    <property type="term" value="C:terminal bouton"/>
    <property type="evidence" value="ECO:0007669"/>
    <property type="project" value="TreeGrafter"/>
</dbReference>
<dbReference type="PROSITE" id="PS50850">
    <property type="entry name" value="MFS"/>
    <property type="match status" value="1"/>
</dbReference>
<dbReference type="Gene3D" id="1.20.1250.20">
    <property type="entry name" value="MFS general substrate transporter like domains"/>
    <property type="match status" value="1"/>
</dbReference>
<dbReference type="InterPro" id="IPR036259">
    <property type="entry name" value="MFS_trans_sf"/>
</dbReference>
<evidence type="ECO:0000313" key="9">
    <source>
        <dbReference type="Proteomes" id="UP001497382"/>
    </source>
</evidence>
<comment type="caution">
    <text evidence="8">The sequence shown here is derived from an EMBL/GenBank/DDBJ whole genome shotgun (WGS) entry which is preliminary data.</text>
</comment>
<gene>
    <name evidence="8" type="ORF">LARSCL_LOCUS9170</name>
</gene>
<keyword evidence="9" id="KW-1185">Reference proteome</keyword>
<dbReference type="Pfam" id="PF07690">
    <property type="entry name" value="MFS_1"/>
    <property type="match status" value="1"/>
</dbReference>
<reference evidence="8 9" key="1">
    <citation type="submission" date="2024-04" db="EMBL/GenBank/DDBJ databases">
        <authorList>
            <person name="Rising A."/>
            <person name="Reimegard J."/>
            <person name="Sonavane S."/>
            <person name="Akerstrom W."/>
            <person name="Nylinder S."/>
            <person name="Hedman E."/>
            <person name="Kallberg Y."/>
        </authorList>
    </citation>
    <scope>NUCLEOTIDE SEQUENCE [LARGE SCALE GENOMIC DNA]</scope>
</reference>
<dbReference type="EMBL" id="CAXIEN010000101">
    <property type="protein sequence ID" value="CAL1277334.1"/>
    <property type="molecule type" value="Genomic_DNA"/>
</dbReference>
<protein>
    <recommendedName>
        <fullName evidence="7">Major facilitator superfamily (MFS) profile domain-containing protein</fullName>
    </recommendedName>
</protein>
<dbReference type="Proteomes" id="UP001497382">
    <property type="component" value="Unassembled WGS sequence"/>
</dbReference>
<dbReference type="PANTHER" id="PTHR23506">
    <property type="entry name" value="GH10249P"/>
    <property type="match status" value="1"/>
</dbReference>
<dbReference type="GO" id="GO:0030672">
    <property type="term" value="C:synaptic vesicle membrane"/>
    <property type="evidence" value="ECO:0007669"/>
    <property type="project" value="TreeGrafter"/>
</dbReference>
<proteinExistence type="predicted"/>
<dbReference type="PANTHER" id="PTHR23506:SF4">
    <property type="entry name" value="PORTABELLA"/>
    <property type="match status" value="1"/>
</dbReference>
<evidence type="ECO:0000256" key="4">
    <source>
        <dbReference type="ARBA" id="ARBA00022989"/>
    </source>
</evidence>
<sequence>MLWSNHLWRIQQSGRFLLCVVYLSFFLDNLLLSVVVPIIPEILFKMENETLEKNNLNFNVVENFPNQTANASHRIASYDLQDESEEVGLLLASKAIVQLVMNPIIGPLTNRIGNQAPIFFGTLTLLLSSLLFAFGNTFSVLFMARSLHGVGSSCICIG</sequence>
<evidence type="ECO:0000256" key="5">
    <source>
        <dbReference type="ARBA" id="ARBA00023136"/>
    </source>
</evidence>
<evidence type="ECO:0000256" key="1">
    <source>
        <dbReference type="ARBA" id="ARBA00004141"/>
    </source>
</evidence>
<feature type="domain" description="Major facilitator superfamily (MFS) profile" evidence="7">
    <location>
        <begin position="17"/>
        <end position="158"/>
    </location>
</feature>
<evidence type="ECO:0000256" key="6">
    <source>
        <dbReference type="SAM" id="Phobius"/>
    </source>
</evidence>
<keyword evidence="4 6" id="KW-1133">Transmembrane helix</keyword>
<keyword evidence="5 6" id="KW-0472">Membrane</keyword>
<organism evidence="8 9">
    <name type="scientific">Larinioides sclopetarius</name>
    <dbReference type="NCBI Taxonomy" id="280406"/>
    <lineage>
        <taxon>Eukaryota</taxon>
        <taxon>Metazoa</taxon>
        <taxon>Ecdysozoa</taxon>
        <taxon>Arthropoda</taxon>
        <taxon>Chelicerata</taxon>
        <taxon>Arachnida</taxon>
        <taxon>Araneae</taxon>
        <taxon>Araneomorphae</taxon>
        <taxon>Entelegynae</taxon>
        <taxon>Araneoidea</taxon>
        <taxon>Araneidae</taxon>
        <taxon>Larinioides</taxon>
    </lineage>
</organism>
<accession>A0AAV2A1P9</accession>
<dbReference type="GO" id="GO:0015842">
    <property type="term" value="P:aminergic neurotransmitter loading into synaptic vesicle"/>
    <property type="evidence" value="ECO:0007669"/>
    <property type="project" value="TreeGrafter"/>
</dbReference>
<evidence type="ECO:0000256" key="3">
    <source>
        <dbReference type="ARBA" id="ARBA00022692"/>
    </source>
</evidence>
<evidence type="ECO:0000313" key="8">
    <source>
        <dbReference type="EMBL" id="CAL1277334.1"/>
    </source>
</evidence>
<dbReference type="GO" id="GO:0005335">
    <property type="term" value="F:serotonin:sodium:chloride symporter activity"/>
    <property type="evidence" value="ECO:0007669"/>
    <property type="project" value="TreeGrafter"/>
</dbReference>
<feature type="transmembrane region" description="Helical" evidence="6">
    <location>
        <begin position="118"/>
        <end position="143"/>
    </location>
</feature>
<evidence type="ECO:0000259" key="7">
    <source>
        <dbReference type="PROSITE" id="PS50850"/>
    </source>
</evidence>
<keyword evidence="3 6" id="KW-0812">Transmembrane</keyword>